<feature type="transmembrane region" description="Helical" evidence="8">
    <location>
        <begin position="6"/>
        <end position="22"/>
    </location>
</feature>
<dbReference type="EMBL" id="BAAAPL010000001">
    <property type="protein sequence ID" value="GAA1690594.1"/>
    <property type="molecule type" value="Genomic_DNA"/>
</dbReference>
<organism evidence="10 11">
    <name type="scientific">Microbacterium sediminicola</name>
    <dbReference type="NCBI Taxonomy" id="415210"/>
    <lineage>
        <taxon>Bacteria</taxon>
        <taxon>Bacillati</taxon>
        <taxon>Actinomycetota</taxon>
        <taxon>Actinomycetes</taxon>
        <taxon>Micrococcales</taxon>
        <taxon>Microbacteriaceae</taxon>
        <taxon>Microbacterium</taxon>
    </lineage>
</organism>
<feature type="domain" description="Lycopene cyclase" evidence="9">
    <location>
        <begin position="6"/>
        <end position="94"/>
    </location>
</feature>
<keyword evidence="11" id="KW-1185">Reference proteome</keyword>
<feature type="transmembrane region" description="Helical" evidence="8">
    <location>
        <begin position="34"/>
        <end position="58"/>
    </location>
</feature>
<evidence type="ECO:0000313" key="11">
    <source>
        <dbReference type="Proteomes" id="UP001501690"/>
    </source>
</evidence>
<evidence type="ECO:0000256" key="5">
    <source>
        <dbReference type="ARBA" id="ARBA00022989"/>
    </source>
</evidence>
<name>A0ABN2HN09_9MICO</name>
<evidence type="ECO:0000256" key="6">
    <source>
        <dbReference type="ARBA" id="ARBA00023136"/>
    </source>
</evidence>
<dbReference type="Proteomes" id="UP001501690">
    <property type="component" value="Unassembled WGS sequence"/>
</dbReference>
<dbReference type="NCBIfam" id="TIGR03462">
    <property type="entry name" value="CarR_dom_SF"/>
    <property type="match status" value="1"/>
</dbReference>
<dbReference type="RefSeq" id="WP_344068638.1">
    <property type="nucleotide sequence ID" value="NZ_BAAAPL010000001.1"/>
</dbReference>
<evidence type="ECO:0000256" key="3">
    <source>
        <dbReference type="ARBA" id="ARBA00022692"/>
    </source>
</evidence>
<evidence type="ECO:0000256" key="7">
    <source>
        <dbReference type="ARBA" id="ARBA00023235"/>
    </source>
</evidence>
<keyword evidence="6 8" id="KW-0472">Membrane</keyword>
<keyword evidence="3 8" id="KW-0812">Transmembrane</keyword>
<evidence type="ECO:0000256" key="8">
    <source>
        <dbReference type="SAM" id="Phobius"/>
    </source>
</evidence>
<evidence type="ECO:0000256" key="4">
    <source>
        <dbReference type="ARBA" id="ARBA00022746"/>
    </source>
</evidence>
<proteinExistence type="predicted"/>
<dbReference type="Pfam" id="PF18916">
    <property type="entry name" value="Lycopene_cyc"/>
    <property type="match status" value="1"/>
</dbReference>
<keyword evidence="7" id="KW-0413">Isomerase</keyword>
<evidence type="ECO:0000256" key="1">
    <source>
        <dbReference type="ARBA" id="ARBA00004141"/>
    </source>
</evidence>
<keyword evidence="4" id="KW-0125">Carotenoid biosynthesis</keyword>
<dbReference type="InterPro" id="IPR017825">
    <property type="entry name" value="Lycopene_cyclase_dom"/>
</dbReference>
<evidence type="ECO:0000313" key="10">
    <source>
        <dbReference type="EMBL" id="GAA1690594.1"/>
    </source>
</evidence>
<gene>
    <name evidence="10" type="ORF">GCM10009808_04440</name>
</gene>
<comment type="subcellular location">
    <subcellularLocation>
        <location evidence="1">Membrane</location>
        <topology evidence="1">Multi-pass membrane protein</topology>
    </subcellularLocation>
</comment>
<reference evidence="10 11" key="1">
    <citation type="journal article" date="2019" name="Int. J. Syst. Evol. Microbiol.">
        <title>The Global Catalogue of Microorganisms (GCM) 10K type strain sequencing project: providing services to taxonomists for standard genome sequencing and annotation.</title>
        <authorList>
            <consortium name="The Broad Institute Genomics Platform"/>
            <consortium name="The Broad Institute Genome Sequencing Center for Infectious Disease"/>
            <person name="Wu L."/>
            <person name="Ma J."/>
        </authorList>
    </citation>
    <scope>NUCLEOTIDE SEQUENCE [LARGE SCALE GENOMIC DNA]</scope>
    <source>
        <strain evidence="10 11">JCM 15577</strain>
    </source>
</reference>
<evidence type="ECO:0000256" key="2">
    <source>
        <dbReference type="ARBA" id="ARBA00004829"/>
    </source>
</evidence>
<sequence length="107" mass="11452">MTYALTIIPFALITISVVWISSRRPRMRERMAASGVAAIILVVLTAIFDNVMIGAGLVVYPEGVSSGILIGVAPIEDFSYAICAAFLMPAIFALLPEGRAHARSIDE</sequence>
<evidence type="ECO:0000259" key="9">
    <source>
        <dbReference type="Pfam" id="PF18916"/>
    </source>
</evidence>
<comment type="pathway">
    <text evidence="2">Carotenoid biosynthesis.</text>
</comment>
<keyword evidence="5 8" id="KW-1133">Transmembrane helix</keyword>
<feature type="transmembrane region" description="Helical" evidence="8">
    <location>
        <begin position="78"/>
        <end position="95"/>
    </location>
</feature>
<accession>A0ABN2HN09</accession>
<protein>
    <recommendedName>
        <fullName evidence="9">Lycopene cyclase domain-containing protein</fullName>
    </recommendedName>
</protein>
<comment type="caution">
    <text evidence="10">The sequence shown here is derived from an EMBL/GenBank/DDBJ whole genome shotgun (WGS) entry which is preliminary data.</text>
</comment>